<keyword evidence="2" id="KW-0808">Transferase</keyword>
<organism evidence="2 3">
    <name type="scientific">Catalinimonas alkaloidigena</name>
    <dbReference type="NCBI Taxonomy" id="1075417"/>
    <lineage>
        <taxon>Bacteria</taxon>
        <taxon>Pseudomonadati</taxon>
        <taxon>Bacteroidota</taxon>
        <taxon>Cytophagia</taxon>
        <taxon>Cytophagales</taxon>
        <taxon>Catalimonadaceae</taxon>
        <taxon>Catalinimonas</taxon>
    </lineage>
</organism>
<dbReference type="InterPro" id="IPR001173">
    <property type="entry name" value="Glyco_trans_2-like"/>
</dbReference>
<dbReference type="AlphaFoldDB" id="A0A1G8WSM3"/>
<dbReference type="PANTHER" id="PTHR10859:SF91">
    <property type="entry name" value="DOLICHYL-PHOSPHATE BETA-GLUCOSYLTRANSFERASE"/>
    <property type="match status" value="1"/>
</dbReference>
<dbReference type="GO" id="GO:0016740">
    <property type="term" value="F:transferase activity"/>
    <property type="evidence" value="ECO:0007669"/>
    <property type="project" value="UniProtKB-KW"/>
</dbReference>
<reference evidence="2 3" key="1">
    <citation type="submission" date="2016-10" db="EMBL/GenBank/DDBJ databases">
        <authorList>
            <person name="de Groot N.N."/>
        </authorList>
    </citation>
    <scope>NUCLEOTIDE SEQUENCE [LARGE SCALE GENOMIC DNA]</scope>
    <source>
        <strain evidence="2 3">DSM 25186</strain>
    </source>
</reference>
<feature type="domain" description="Glycosyltransferase 2-like" evidence="1">
    <location>
        <begin position="6"/>
        <end position="172"/>
    </location>
</feature>
<protein>
    <submittedName>
        <fullName evidence="2">Glycosyltransferase involved in cell wall bisynthesis</fullName>
    </submittedName>
</protein>
<dbReference type="STRING" id="1075417.SAMN05421823_101172"/>
<keyword evidence="3" id="KW-1185">Reference proteome</keyword>
<dbReference type="Gene3D" id="3.90.550.10">
    <property type="entry name" value="Spore Coat Polysaccharide Biosynthesis Protein SpsA, Chain A"/>
    <property type="match status" value="1"/>
</dbReference>
<evidence type="ECO:0000313" key="2">
    <source>
        <dbReference type="EMBL" id="SDJ81211.1"/>
    </source>
</evidence>
<accession>A0A1G8WSM3</accession>
<dbReference type="Proteomes" id="UP000198510">
    <property type="component" value="Unassembled WGS sequence"/>
</dbReference>
<evidence type="ECO:0000313" key="3">
    <source>
        <dbReference type="Proteomes" id="UP000198510"/>
    </source>
</evidence>
<gene>
    <name evidence="2" type="ORF">SAMN05421823_101172</name>
</gene>
<dbReference type="InterPro" id="IPR029044">
    <property type="entry name" value="Nucleotide-diphossugar_trans"/>
</dbReference>
<dbReference type="PANTHER" id="PTHR10859">
    <property type="entry name" value="GLYCOSYL TRANSFERASE"/>
    <property type="match status" value="1"/>
</dbReference>
<dbReference type="RefSeq" id="WP_089677967.1">
    <property type="nucleotide sequence ID" value="NZ_FNFO01000001.1"/>
</dbReference>
<sequence length="258" mass="29415">MSTTGVVIPCYNEAHRLPVTAFRQFAAQYPEICLCFVDDGSSDATYSMLQALRQGQEARVFVIRIETNRGKAEAVRRGMHFLLENTPLTCLGFLDADLATPPEGFMALCHHLLTHKQYQVVTGARIRRLGAEIERSAARHLIGRVMATGISLMLQLPFYDTQCGAKVFTREIAALLFAQPFCSSWLFDVELFFRLQQHEGLARTRQLVYEYPLPRWSHRAGSKITYRDGWQVVRELYRIWHRYRGVGGATLTPVQTTD</sequence>
<dbReference type="Pfam" id="PF00535">
    <property type="entry name" value="Glycos_transf_2"/>
    <property type="match status" value="1"/>
</dbReference>
<dbReference type="EMBL" id="FNFO01000001">
    <property type="protein sequence ID" value="SDJ81211.1"/>
    <property type="molecule type" value="Genomic_DNA"/>
</dbReference>
<evidence type="ECO:0000259" key="1">
    <source>
        <dbReference type="Pfam" id="PF00535"/>
    </source>
</evidence>
<dbReference type="SUPFAM" id="SSF53448">
    <property type="entry name" value="Nucleotide-diphospho-sugar transferases"/>
    <property type="match status" value="1"/>
</dbReference>
<dbReference type="OrthoDB" id="952827at2"/>
<proteinExistence type="predicted"/>
<name>A0A1G8WSM3_9BACT</name>
<dbReference type="GO" id="GO:0006487">
    <property type="term" value="P:protein N-linked glycosylation"/>
    <property type="evidence" value="ECO:0007669"/>
    <property type="project" value="TreeGrafter"/>
</dbReference>